<dbReference type="Proteomes" id="UP000799118">
    <property type="component" value="Unassembled WGS sequence"/>
</dbReference>
<dbReference type="GO" id="GO:0030007">
    <property type="term" value="P:intracellular potassium ion homeostasis"/>
    <property type="evidence" value="ECO:0007669"/>
    <property type="project" value="TreeGrafter"/>
</dbReference>
<feature type="compositionally biased region" description="Basic and acidic residues" evidence="7">
    <location>
        <begin position="733"/>
        <end position="753"/>
    </location>
</feature>
<evidence type="ECO:0000256" key="6">
    <source>
        <dbReference type="ARBA" id="ARBA00023136"/>
    </source>
</evidence>
<evidence type="ECO:0000313" key="9">
    <source>
        <dbReference type="EMBL" id="KAE9399349.1"/>
    </source>
</evidence>
<dbReference type="GO" id="GO:1990573">
    <property type="term" value="P:potassium ion import across plasma membrane"/>
    <property type="evidence" value="ECO:0007669"/>
    <property type="project" value="TreeGrafter"/>
</dbReference>
<protein>
    <submittedName>
        <fullName evidence="9">TrkH-domain-containing protein</fullName>
    </submittedName>
</protein>
<feature type="region of interest" description="Disordered" evidence="7">
    <location>
        <begin position="733"/>
        <end position="760"/>
    </location>
</feature>
<keyword evidence="3 8" id="KW-0812">Transmembrane</keyword>
<evidence type="ECO:0000256" key="4">
    <source>
        <dbReference type="ARBA" id="ARBA00022989"/>
    </source>
</evidence>
<feature type="transmembrane region" description="Helical" evidence="8">
    <location>
        <begin position="422"/>
        <end position="448"/>
    </location>
</feature>
<evidence type="ECO:0000256" key="5">
    <source>
        <dbReference type="ARBA" id="ARBA00023065"/>
    </source>
</evidence>
<dbReference type="GO" id="GO:0005886">
    <property type="term" value="C:plasma membrane"/>
    <property type="evidence" value="ECO:0007669"/>
    <property type="project" value="TreeGrafter"/>
</dbReference>
<feature type="transmembrane region" description="Helical" evidence="8">
    <location>
        <begin position="484"/>
        <end position="504"/>
    </location>
</feature>
<dbReference type="InterPro" id="IPR003445">
    <property type="entry name" value="Cat_transpt"/>
</dbReference>
<feature type="transmembrane region" description="Helical" evidence="8">
    <location>
        <begin position="93"/>
        <end position="114"/>
    </location>
</feature>
<feature type="transmembrane region" description="Helical" evidence="8">
    <location>
        <begin position="354"/>
        <end position="372"/>
    </location>
</feature>
<dbReference type="InterPro" id="IPR051143">
    <property type="entry name" value="TrkH_K-transport"/>
</dbReference>
<keyword evidence="2" id="KW-0813">Transport</keyword>
<dbReference type="AlphaFoldDB" id="A0A6A4HLL5"/>
<evidence type="ECO:0000256" key="2">
    <source>
        <dbReference type="ARBA" id="ARBA00022448"/>
    </source>
</evidence>
<reference evidence="9" key="1">
    <citation type="journal article" date="2019" name="Environ. Microbiol.">
        <title>Fungal ecological strategies reflected in gene transcription - a case study of two litter decomposers.</title>
        <authorList>
            <person name="Barbi F."/>
            <person name="Kohler A."/>
            <person name="Barry K."/>
            <person name="Baskaran P."/>
            <person name="Daum C."/>
            <person name="Fauchery L."/>
            <person name="Ihrmark K."/>
            <person name="Kuo A."/>
            <person name="LaButti K."/>
            <person name="Lipzen A."/>
            <person name="Morin E."/>
            <person name="Grigoriev I.V."/>
            <person name="Henrissat B."/>
            <person name="Lindahl B."/>
            <person name="Martin F."/>
        </authorList>
    </citation>
    <scope>NUCLEOTIDE SEQUENCE</scope>
    <source>
        <strain evidence="9">JB14</strain>
    </source>
</reference>
<feature type="region of interest" description="Disordered" evidence="7">
    <location>
        <begin position="192"/>
        <end position="215"/>
    </location>
</feature>
<feature type="transmembrane region" description="Helical" evidence="8">
    <location>
        <begin position="535"/>
        <end position="559"/>
    </location>
</feature>
<organism evidence="9 10">
    <name type="scientific">Gymnopus androsaceus JB14</name>
    <dbReference type="NCBI Taxonomy" id="1447944"/>
    <lineage>
        <taxon>Eukaryota</taxon>
        <taxon>Fungi</taxon>
        <taxon>Dikarya</taxon>
        <taxon>Basidiomycota</taxon>
        <taxon>Agaricomycotina</taxon>
        <taxon>Agaricomycetes</taxon>
        <taxon>Agaricomycetidae</taxon>
        <taxon>Agaricales</taxon>
        <taxon>Marasmiineae</taxon>
        <taxon>Omphalotaceae</taxon>
        <taxon>Gymnopus</taxon>
    </lineage>
</organism>
<keyword evidence="4 8" id="KW-1133">Transmembrane helix</keyword>
<dbReference type="EMBL" id="ML769470">
    <property type="protein sequence ID" value="KAE9399349.1"/>
    <property type="molecule type" value="Genomic_DNA"/>
</dbReference>
<keyword evidence="10" id="KW-1185">Reference proteome</keyword>
<evidence type="ECO:0000256" key="1">
    <source>
        <dbReference type="ARBA" id="ARBA00004141"/>
    </source>
</evidence>
<feature type="transmembrane region" description="Helical" evidence="8">
    <location>
        <begin position="34"/>
        <end position="55"/>
    </location>
</feature>
<keyword evidence="5" id="KW-0406">Ion transport</keyword>
<evidence type="ECO:0000256" key="3">
    <source>
        <dbReference type="ARBA" id="ARBA00022692"/>
    </source>
</evidence>
<comment type="subcellular location">
    <subcellularLocation>
        <location evidence="1">Membrane</location>
        <topology evidence="1">Multi-pass membrane protein</topology>
    </subcellularLocation>
</comment>
<evidence type="ECO:0000256" key="7">
    <source>
        <dbReference type="SAM" id="MobiDB-lite"/>
    </source>
</evidence>
<accession>A0A6A4HLL5</accession>
<dbReference type="Pfam" id="PF02386">
    <property type="entry name" value="TrkH"/>
    <property type="match status" value="1"/>
</dbReference>
<feature type="transmembrane region" description="Helical" evidence="8">
    <location>
        <begin position="661"/>
        <end position="683"/>
    </location>
</feature>
<gene>
    <name evidence="9" type="ORF">BT96DRAFT_1019520</name>
</gene>
<sequence>MIAKPAEAKVPSGNFFSRCYDRIENFILYESTFFRLHLAAFVVVPLLASVIFWGCNGQFKISYIDSLFLAYSSMTVTGLSVVNLSSLTAWQQVILYLLMMMGDITMVSWIMVLVRKEYFKRCCEYAYVQANTRKVPQDRKTFLASISSPIAAFKAREPVPMNSRNNAPISFEGPTITVDHPTPSGYDTWRSSPEAINTELPPEHPTVHSPPHPRNNGVEFAYSTSMRRVNTIRTTRGVPLTRRNTTILSNRLPNPNTASPSKKYDLGFPGFLTLSRKAIKLVAPGVYRKLERKLTIPYTRTVEGNGVSWLSPNAEIAVGRNSDFHVETLADELVEQIGGIEYVALRWLSYMVPLYFFGTQLISYILFAPWLSVTHEYDDVFANQSRFVKKPWFSLFQVMGAYTGGGLSLVDEGMVPFQNAYLMIFSLMFVILAGNHALPIFLRLVIWIGSKITTPGSESEQAFSFLLDHPRRCFVYLFPSHQTWFLVLCLLLFSMVEWASFEILDIGLEVWTSLPIGPRIVAGLFQGLAARASGFSIIALADLAPAVQFLYVVMMYIAIYPVALSIRSTNVYEEQSLGVFEPRPENEEEPTDFDDLEPRQRISRYIGWHLRRQLSIGENHTWLRTGIATYLVLADIWWLVWGVFFIAIIERHNILDENQPWFDLFRVLFELVSAFGGIGLSLGIPTENYSFVGAMKPLSKVVVIIIMVRGRHRGLPVAVDRAVMLPEELMKRNEQTTEPLEEHASPRNGHLDELMEEEEV</sequence>
<dbReference type="OrthoDB" id="9999863at2759"/>
<evidence type="ECO:0000313" key="10">
    <source>
        <dbReference type="Proteomes" id="UP000799118"/>
    </source>
</evidence>
<proteinExistence type="predicted"/>
<dbReference type="PANTHER" id="PTHR31064:SF30">
    <property type="entry name" value="HIGH-AFFINITY POTASSIUM TRANSPORT PROTEIN-RELATED"/>
    <property type="match status" value="1"/>
</dbReference>
<keyword evidence="6 8" id="KW-0472">Membrane</keyword>
<dbReference type="GO" id="GO:0140107">
    <property type="term" value="F:high-affinity potassium ion transmembrane transporter activity"/>
    <property type="evidence" value="ECO:0007669"/>
    <property type="project" value="TreeGrafter"/>
</dbReference>
<name>A0A6A4HLL5_9AGAR</name>
<evidence type="ECO:0000256" key="8">
    <source>
        <dbReference type="SAM" id="Phobius"/>
    </source>
</evidence>
<feature type="transmembrane region" description="Helical" evidence="8">
    <location>
        <begin position="627"/>
        <end position="649"/>
    </location>
</feature>
<feature type="transmembrane region" description="Helical" evidence="8">
    <location>
        <begin position="67"/>
        <end position="87"/>
    </location>
</feature>
<dbReference type="PANTHER" id="PTHR31064">
    <property type="entry name" value="POTASSIUM TRANSPORT PROTEIN DDB_G0292412-RELATED"/>
    <property type="match status" value="1"/>
</dbReference>